<evidence type="ECO:0000256" key="5">
    <source>
        <dbReference type="PROSITE-ProRule" id="PRU00169"/>
    </source>
</evidence>
<keyword evidence="9" id="KW-1185">Reference proteome</keyword>
<dbReference type="InterPro" id="IPR011006">
    <property type="entry name" value="CheY-like_superfamily"/>
</dbReference>
<dbReference type="EMBL" id="QUNO01000009">
    <property type="protein sequence ID" value="REH43710.1"/>
    <property type="molecule type" value="Genomic_DNA"/>
</dbReference>
<keyword evidence="1 5" id="KW-0597">Phosphoprotein</keyword>
<dbReference type="SUPFAM" id="SSF46894">
    <property type="entry name" value="C-terminal effector domain of the bipartite response regulators"/>
    <property type="match status" value="1"/>
</dbReference>
<dbReference type="SMART" id="SM00421">
    <property type="entry name" value="HTH_LUXR"/>
    <property type="match status" value="1"/>
</dbReference>
<evidence type="ECO:0000259" key="6">
    <source>
        <dbReference type="PROSITE" id="PS50043"/>
    </source>
</evidence>
<dbReference type="Proteomes" id="UP000256269">
    <property type="component" value="Unassembled WGS sequence"/>
</dbReference>
<dbReference type="InterPro" id="IPR039420">
    <property type="entry name" value="WalR-like"/>
</dbReference>
<dbReference type="PANTHER" id="PTHR43214:SF24">
    <property type="entry name" value="TRANSCRIPTIONAL REGULATORY PROTEIN NARL-RELATED"/>
    <property type="match status" value="1"/>
</dbReference>
<dbReference type="CDD" id="cd17535">
    <property type="entry name" value="REC_NarL-like"/>
    <property type="match status" value="1"/>
</dbReference>
<protein>
    <submittedName>
        <fullName evidence="8">DNA-binding NarL/FixJ family response regulator</fullName>
    </submittedName>
</protein>
<dbReference type="InterPro" id="IPR058245">
    <property type="entry name" value="NreC/VraR/RcsB-like_REC"/>
</dbReference>
<dbReference type="AlphaFoldDB" id="A0A3E0HES2"/>
<feature type="modified residue" description="4-aspartylphosphate" evidence="5">
    <location>
        <position position="55"/>
    </location>
</feature>
<evidence type="ECO:0000256" key="1">
    <source>
        <dbReference type="ARBA" id="ARBA00022553"/>
    </source>
</evidence>
<dbReference type="PROSITE" id="PS00622">
    <property type="entry name" value="HTH_LUXR_1"/>
    <property type="match status" value="1"/>
</dbReference>
<dbReference type="CDD" id="cd06170">
    <property type="entry name" value="LuxR_C_like"/>
    <property type="match status" value="1"/>
</dbReference>
<dbReference type="PROSITE" id="PS50043">
    <property type="entry name" value="HTH_LUXR_2"/>
    <property type="match status" value="1"/>
</dbReference>
<dbReference type="Gene3D" id="3.40.50.2300">
    <property type="match status" value="1"/>
</dbReference>
<dbReference type="SUPFAM" id="SSF52172">
    <property type="entry name" value="CheY-like"/>
    <property type="match status" value="1"/>
</dbReference>
<evidence type="ECO:0000313" key="9">
    <source>
        <dbReference type="Proteomes" id="UP000256269"/>
    </source>
</evidence>
<evidence type="ECO:0000256" key="2">
    <source>
        <dbReference type="ARBA" id="ARBA00023015"/>
    </source>
</evidence>
<keyword evidence="3 8" id="KW-0238">DNA-binding</keyword>
<dbReference type="GO" id="GO:0006355">
    <property type="term" value="P:regulation of DNA-templated transcription"/>
    <property type="evidence" value="ECO:0007669"/>
    <property type="project" value="InterPro"/>
</dbReference>
<proteinExistence type="predicted"/>
<sequence length="208" mass="21839">MLITVLIVDDHPVVREGVRALLAAEPDLEVVGDCGSGADAVAVAGDLAPDVVLMDVRMPDLGGAEATKRIVATTDAKVLMLTTYDNDADVLAAVAAGAVGYLLKDSPRDVLVAGVRATARGETVLSPTVASRLVNRMRRPEPVPLTARELDVLRCVARGLSNPDIGRALFISETTVKSHLVRIFDKLEVSDRTAAVTVAIGRGLLPVT</sequence>
<accession>A0A3E0HES2</accession>
<dbReference type="PRINTS" id="PR00038">
    <property type="entry name" value="HTHLUXR"/>
</dbReference>
<keyword evidence="2" id="KW-0805">Transcription regulation</keyword>
<evidence type="ECO:0000259" key="7">
    <source>
        <dbReference type="PROSITE" id="PS50110"/>
    </source>
</evidence>
<dbReference type="Pfam" id="PF00072">
    <property type="entry name" value="Response_reg"/>
    <property type="match status" value="1"/>
</dbReference>
<evidence type="ECO:0000313" key="8">
    <source>
        <dbReference type="EMBL" id="REH43710.1"/>
    </source>
</evidence>
<gene>
    <name evidence="8" type="ORF">BCF44_109253</name>
</gene>
<dbReference type="GO" id="GO:0000160">
    <property type="term" value="P:phosphorelay signal transduction system"/>
    <property type="evidence" value="ECO:0007669"/>
    <property type="project" value="InterPro"/>
</dbReference>
<comment type="caution">
    <text evidence="8">The sequence shown here is derived from an EMBL/GenBank/DDBJ whole genome shotgun (WGS) entry which is preliminary data.</text>
</comment>
<dbReference type="InterPro" id="IPR016032">
    <property type="entry name" value="Sig_transdc_resp-reg_C-effctor"/>
</dbReference>
<dbReference type="InterPro" id="IPR000792">
    <property type="entry name" value="Tscrpt_reg_LuxR_C"/>
</dbReference>
<feature type="domain" description="Response regulatory" evidence="7">
    <location>
        <begin position="4"/>
        <end position="119"/>
    </location>
</feature>
<dbReference type="Pfam" id="PF00196">
    <property type="entry name" value="GerE"/>
    <property type="match status" value="1"/>
</dbReference>
<organism evidence="8 9">
    <name type="scientific">Kutzneria buriramensis</name>
    <dbReference type="NCBI Taxonomy" id="1045776"/>
    <lineage>
        <taxon>Bacteria</taxon>
        <taxon>Bacillati</taxon>
        <taxon>Actinomycetota</taxon>
        <taxon>Actinomycetes</taxon>
        <taxon>Pseudonocardiales</taxon>
        <taxon>Pseudonocardiaceae</taxon>
        <taxon>Kutzneria</taxon>
    </lineage>
</organism>
<evidence type="ECO:0000256" key="3">
    <source>
        <dbReference type="ARBA" id="ARBA00023125"/>
    </source>
</evidence>
<dbReference type="GO" id="GO:0003677">
    <property type="term" value="F:DNA binding"/>
    <property type="evidence" value="ECO:0007669"/>
    <property type="project" value="UniProtKB-KW"/>
</dbReference>
<feature type="domain" description="HTH luxR-type" evidence="6">
    <location>
        <begin position="138"/>
        <end position="203"/>
    </location>
</feature>
<reference evidence="8 9" key="1">
    <citation type="submission" date="2018-08" db="EMBL/GenBank/DDBJ databases">
        <title>Genomic Encyclopedia of Archaeal and Bacterial Type Strains, Phase II (KMG-II): from individual species to whole genera.</title>
        <authorList>
            <person name="Goeker M."/>
        </authorList>
    </citation>
    <scope>NUCLEOTIDE SEQUENCE [LARGE SCALE GENOMIC DNA]</scope>
    <source>
        <strain evidence="8 9">DSM 45791</strain>
    </source>
</reference>
<evidence type="ECO:0000256" key="4">
    <source>
        <dbReference type="ARBA" id="ARBA00023163"/>
    </source>
</evidence>
<dbReference type="InterPro" id="IPR001789">
    <property type="entry name" value="Sig_transdc_resp-reg_receiver"/>
</dbReference>
<dbReference type="PANTHER" id="PTHR43214">
    <property type="entry name" value="TWO-COMPONENT RESPONSE REGULATOR"/>
    <property type="match status" value="1"/>
</dbReference>
<name>A0A3E0HES2_9PSEU</name>
<dbReference type="SMART" id="SM00448">
    <property type="entry name" value="REC"/>
    <property type="match status" value="1"/>
</dbReference>
<keyword evidence="4" id="KW-0804">Transcription</keyword>
<dbReference type="PROSITE" id="PS50110">
    <property type="entry name" value="RESPONSE_REGULATORY"/>
    <property type="match status" value="1"/>
</dbReference>